<sequence length="293" mass="31947">MTLRVLACVVAYHPDVPRLSALIARLQPEVADVLVIDNGQSIDPQAAPWSGMAAVQWHRAPGNQGVGVALNLARQRALEGAYDFLLSFDQDSLPPPGYMAGLLEVWSRAGEAASGWAALGPAVRDEASGRALPVQSVEAHLRPVGPGPQAVAVDHVITSGCLYPVAALSAVGPFRGGWFMDMVDTEWCWRACHRGWRVMQTEAVVLQHTIGQAGVTVLGRRVLAHPPQRIYFQVRNTLWLLRSREVPRGWRRKLLAPLARKLVLQPLLSDQRWGRVLAAVRGGLHGLLRSPGH</sequence>
<dbReference type="AlphaFoldDB" id="A0A7X0PFC7"/>
<keyword evidence="3 4" id="KW-0808">Transferase</keyword>
<evidence type="ECO:0000256" key="3">
    <source>
        <dbReference type="ARBA" id="ARBA00022679"/>
    </source>
</evidence>
<protein>
    <submittedName>
        <fullName evidence="4">Rhamnosyltransferase</fullName>
        <ecNumber evidence="4">2.4.1.-</ecNumber>
    </submittedName>
</protein>
<evidence type="ECO:0000313" key="5">
    <source>
        <dbReference type="Proteomes" id="UP000575083"/>
    </source>
</evidence>
<evidence type="ECO:0000256" key="2">
    <source>
        <dbReference type="ARBA" id="ARBA00022676"/>
    </source>
</evidence>
<gene>
    <name evidence="4" type="ORF">HNP48_003245</name>
</gene>
<keyword evidence="2 4" id="KW-0328">Glycosyltransferase</keyword>
<dbReference type="SUPFAM" id="SSF53448">
    <property type="entry name" value="Nucleotide-diphospho-sugar transferases"/>
    <property type="match status" value="1"/>
</dbReference>
<name>A0A7X0PFC7_9BURK</name>
<evidence type="ECO:0000256" key="1">
    <source>
        <dbReference type="ARBA" id="ARBA00006739"/>
    </source>
</evidence>
<keyword evidence="5" id="KW-1185">Reference proteome</keyword>
<comment type="caution">
    <text evidence="4">The sequence shown here is derived from an EMBL/GenBank/DDBJ whole genome shotgun (WGS) entry which is preliminary data.</text>
</comment>
<organism evidence="4 5">
    <name type="scientific">Acidovorax soli</name>
    <dbReference type="NCBI Taxonomy" id="592050"/>
    <lineage>
        <taxon>Bacteria</taxon>
        <taxon>Pseudomonadati</taxon>
        <taxon>Pseudomonadota</taxon>
        <taxon>Betaproteobacteria</taxon>
        <taxon>Burkholderiales</taxon>
        <taxon>Comamonadaceae</taxon>
        <taxon>Acidovorax</taxon>
    </lineage>
</organism>
<proteinExistence type="inferred from homology"/>
<dbReference type="PANTHER" id="PTHR43179">
    <property type="entry name" value="RHAMNOSYLTRANSFERASE WBBL"/>
    <property type="match status" value="1"/>
</dbReference>
<dbReference type="PANTHER" id="PTHR43179:SF12">
    <property type="entry name" value="GALACTOFURANOSYLTRANSFERASE GLFT2"/>
    <property type="match status" value="1"/>
</dbReference>
<dbReference type="RefSeq" id="WP_184858742.1">
    <property type="nucleotide sequence ID" value="NZ_JACHLK010000006.1"/>
</dbReference>
<dbReference type="EC" id="2.4.1.-" evidence="4"/>
<dbReference type="InterPro" id="IPR029044">
    <property type="entry name" value="Nucleotide-diphossugar_trans"/>
</dbReference>
<evidence type="ECO:0000313" key="4">
    <source>
        <dbReference type="EMBL" id="MBB6560569.1"/>
    </source>
</evidence>
<dbReference type="EMBL" id="JACHLK010000006">
    <property type="protein sequence ID" value="MBB6560569.1"/>
    <property type="molecule type" value="Genomic_DNA"/>
</dbReference>
<reference evidence="4 5" key="1">
    <citation type="submission" date="2020-08" db="EMBL/GenBank/DDBJ databases">
        <title>Functional genomics of gut bacteria from endangered species of beetles.</title>
        <authorList>
            <person name="Carlos-Shanley C."/>
        </authorList>
    </citation>
    <scope>NUCLEOTIDE SEQUENCE [LARGE SCALE GENOMIC DNA]</scope>
    <source>
        <strain evidence="4 5">S00198</strain>
    </source>
</reference>
<dbReference type="GO" id="GO:0016757">
    <property type="term" value="F:glycosyltransferase activity"/>
    <property type="evidence" value="ECO:0007669"/>
    <property type="project" value="UniProtKB-KW"/>
</dbReference>
<comment type="similarity">
    <text evidence="1">Belongs to the glycosyltransferase 2 family.</text>
</comment>
<accession>A0A7X0PFC7</accession>
<dbReference type="Gene3D" id="3.90.550.10">
    <property type="entry name" value="Spore Coat Polysaccharide Biosynthesis Protein SpsA, Chain A"/>
    <property type="match status" value="1"/>
</dbReference>
<dbReference type="Proteomes" id="UP000575083">
    <property type="component" value="Unassembled WGS sequence"/>
</dbReference>